<keyword evidence="4 5" id="KW-0406">Ion transport</keyword>
<proteinExistence type="inferred from homology"/>
<evidence type="ECO:0000256" key="3">
    <source>
        <dbReference type="ARBA" id="ARBA00022781"/>
    </source>
</evidence>
<dbReference type="EMBL" id="JAULSW010000001">
    <property type="protein sequence ID" value="KAK3394856.1"/>
    <property type="molecule type" value="Genomic_DNA"/>
</dbReference>
<protein>
    <recommendedName>
        <fullName evidence="5">V-type proton ATPase subunit C</fullName>
    </recommendedName>
</protein>
<comment type="subunit">
    <text evidence="5">V-ATPase is a heteromultimeric enzyme composed of a peripheral catalytic V1 complex (components A to H) attached to an integral membrane V0 proton pore complex.</text>
</comment>
<dbReference type="GO" id="GO:0000221">
    <property type="term" value="C:vacuolar proton-transporting V-type ATPase, V1 domain"/>
    <property type="evidence" value="ECO:0007669"/>
    <property type="project" value="TreeGrafter"/>
</dbReference>
<dbReference type="Gene3D" id="3.30.70.1180">
    <property type="entry name" value="Vacuolar atp synthase subunit c, domain 1"/>
    <property type="match status" value="1"/>
</dbReference>
<sequence>MADTQYTLISLPLRIFDDDPLSALKATIGRDSGEVLPFIVPSFKIGTLDALVQHADDLAKLSSGCEAVLSKVADSLKTILGGDEAKAAQHKTVNDKSTDQYLRSFIWNKGRYRVDRPLGELIENLQKELVTEDNSVKTKFNQYNGVKANLAALQRRQTGNLSTKSLTPIVDPSILVQDSEYLETHLIVVPTNARKDFLRSYETVAPIVVQRAPDRAAQDEDSTFYAVVPRSSIQVAQDDEFTLFAVTTFKRYSAEFLQKCREQKWTPRQYKHVEGGKEEEQRELDRVTKEEEKVWGDALRVGQASWSESVMIWAHVMTLRVFVETVLRYGLPLEFVSAIVKTTPKMAKKVKTALDSAYSYLGGNAFGRDKRGRVTKDDASMTSEMAAAGFSVGEGSEYTAYVYYELQFP</sequence>
<evidence type="ECO:0000256" key="4">
    <source>
        <dbReference type="ARBA" id="ARBA00023065"/>
    </source>
</evidence>
<evidence type="ECO:0000256" key="2">
    <source>
        <dbReference type="ARBA" id="ARBA00022448"/>
    </source>
</evidence>
<reference evidence="6" key="2">
    <citation type="submission" date="2023-06" db="EMBL/GenBank/DDBJ databases">
        <authorList>
            <consortium name="Lawrence Berkeley National Laboratory"/>
            <person name="Haridas S."/>
            <person name="Hensen N."/>
            <person name="Bonometti L."/>
            <person name="Westerberg I."/>
            <person name="Brannstrom I.O."/>
            <person name="Guillou S."/>
            <person name="Cros-Aarteil S."/>
            <person name="Calhoun S."/>
            <person name="Kuo A."/>
            <person name="Mondo S."/>
            <person name="Pangilinan J."/>
            <person name="Riley R."/>
            <person name="LaButti K."/>
            <person name="Andreopoulos B."/>
            <person name="Lipzen A."/>
            <person name="Chen C."/>
            <person name="Yanf M."/>
            <person name="Daum C."/>
            <person name="Ng V."/>
            <person name="Clum A."/>
            <person name="Steindorff A."/>
            <person name="Ohm R."/>
            <person name="Martin F."/>
            <person name="Silar P."/>
            <person name="Natvig D."/>
            <person name="Lalanne C."/>
            <person name="Gautier V."/>
            <person name="Ament-velasquez S.L."/>
            <person name="Kruys A."/>
            <person name="Hutchinson M.I."/>
            <person name="Powell A.J."/>
            <person name="Barry K."/>
            <person name="Miller A.N."/>
            <person name="Grigoriev I.V."/>
            <person name="Debuchy R."/>
            <person name="Gladieux P."/>
            <person name="Thoren M.H."/>
            <person name="Johannesson H."/>
        </authorList>
    </citation>
    <scope>NUCLEOTIDE SEQUENCE</scope>
    <source>
        <strain evidence="6">CBS 232.78</strain>
    </source>
</reference>
<dbReference type="Pfam" id="PF03223">
    <property type="entry name" value="V-ATPase_C"/>
    <property type="match status" value="1"/>
</dbReference>
<dbReference type="InterPro" id="IPR036132">
    <property type="entry name" value="Vac_ATP_synth_c_sf"/>
</dbReference>
<comment type="similarity">
    <text evidence="1 5">Belongs to the V-ATPase C subunit family.</text>
</comment>
<comment type="function">
    <text evidence="5">Subunit of the V1 complex of vacuolar(H+)-ATPase (V-ATPase), a multisubunit enzyme composed of a peripheral complex (V1) that hydrolyzes ATP and a membrane integral complex (V0) that translocates protons. V-ATPase is responsible for acidifying and maintaining the pH of intracellular compartments and in some cell types, is targeted to the plasma membrane, where it is responsible for acidifying the extracellular environment. Subunit C is necessary for the assembly of the catalytic sector of the enzyme and is likely to have a specific function in its catalytic activity.</text>
</comment>
<organism evidence="6 7">
    <name type="scientific">Podospora didyma</name>
    <dbReference type="NCBI Taxonomy" id="330526"/>
    <lineage>
        <taxon>Eukaryota</taxon>
        <taxon>Fungi</taxon>
        <taxon>Dikarya</taxon>
        <taxon>Ascomycota</taxon>
        <taxon>Pezizomycotina</taxon>
        <taxon>Sordariomycetes</taxon>
        <taxon>Sordariomycetidae</taxon>
        <taxon>Sordariales</taxon>
        <taxon>Podosporaceae</taxon>
        <taxon>Podospora</taxon>
    </lineage>
</organism>
<evidence type="ECO:0000313" key="6">
    <source>
        <dbReference type="EMBL" id="KAK3394856.1"/>
    </source>
</evidence>
<comment type="caution">
    <text evidence="6">The sequence shown here is derived from an EMBL/GenBank/DDBJ whole genome shotgun (WGS) entry which is preliminary data.</text>
</comment>
<keyword evidence="2 5" id="KW-0813">Transport</keyword>
<name>A0AAE0P7P1_9PEZI</name>
<evidence type="ECO:0000313" key="7">
    <source>
        <dbReference type="Proteomes" id="UP001285441"/>
    </source>
</evidence>
<dbReference type="GO" id="GO:0046961">
    <property type="term" value="F:proton-transporting ATPase activity, rotational mechanism"/>
    <property type="evidence" value="ECO:0007669"/>
    <property type="project" value="InterPro"/>
</dbReference>
<dbReference type="AlphaFoldDB" id="A0AAE0P7P1"/>
<keyword evidence="3 5" id="KW-0375">Hydrogen ion transport</keyword>
<dbReference type="PANTHER" id="PTHR10137:SF0">
    <property type="entry name" value="V-TYPE PROTON ATPASE SUBUNIT C"/>
    <property type="match status" value="1"/>
</dbReference>
<dbReference type="InterPro" id="IPR004907">
    <property type="entry name" value="ATPase_V1-cplx_csu"/>
</dbReference>
<evidence type="ECO:0000256" key="5">
    <source>
        <dbReference type="RuleBase" id="RU364010"/>
    </source>
</evidence>
<dbReference type="CDD" id="cd14785">
    <property type="entry name" value="V-ATPase_C"/>
    <property type="match status" value="1"/>
</dbReference>
<gene>
    <name evidence="6" type="ORF">B0H63DRAFT_60399</name>
</gene>
<dbReference type="SUPFAM" id="SSF118203">
    <property type="entry name" value="Vacuolar ATP synthase subunit C"/>
    <property type="match status" value="1"/>
</dbReference>
<dbReference type="Proteomes" id="UP001285441">
    <property type="component" value="Unassembled WGS sequence"/>
</dbReference>
<evidence type="ECO:0000256" key="1">
    <source>
        <dbReference type="ARBA" id="ARBA00006138"/>
    </source>
</evidence>
<dbReference type="PANTHER" id="PTHR10137">
    <property type="entry name" value="V-TYPE PROTON ATPASE SUBUNIT C"/>
    <property type="match status" value="1"/>
</dbReference>
<dbReference type="Gene3D" id="1.20.1460.10">
    <property type="entry name" value="subunit c (vma5p) of the yeast v-atpase, domain 2"/>
    <property type="match status" value="1"/>
</dbReference>
<reference evidence="6" key="1">
    <citation type="journal article" date="2023" name="Mol. Phylogenet. Evol.">
        <title>Genome-scale phylogeny and comparative genomics of the fungal order Sordariales.</title>
        <authorList>
            <person name="Hensen N."/>
            <person name="Bonometti L."/>
            <person name="Westerberg I."/>
            <person name="Brannstrom I.O."/>
            <person name="Guillou S."/>
            <person name="Cros-Aarteil S."/>
            <person name="Calhoun S."/>
            <person name="Haridas S."/>
            <person name="Kuo A."/>
            <person name="Mondo S."/>
            <person name="Pangilinan J."/>
            <person name="Riley R."/>
            <person name="LaButti K."/>
            <person name="Andreopoulos B."/>
            <person name="Lipzen A."/>
            <person name="Chen C."/>
            <person name="Yan M."/>
            <person name="Daum C."/>
            <person name="Ng V."/>
            <person name="Clum A."/>
            <person name="Steindorff A."/>
            <person name="Ohm R.A."/>
            <person name="Martin F."/>
            <person name="Silar P."/>
            <person name="Natvig D.O."/>
            <person name="Lalanne C."/>
            <person name="Gautier V."/>
            <person name="Ament-Velasquez S.L."/>
            <person name="Kruys A."/>
            <person name="Hutchinson M.I."/>
            <person name="Powell A.J."/>
            <person name="Barry K."/>
            <person name="Miller A.N."/>
            <person name="Grigoriev I.V."/>
            <person name="Debuchy R."/>
            <person name="Gladieux P."/>
            <person name="Hiltunen Thoren M."/>
            <person name="Johannesson H."/>
        </authorList>
    </citation>
    <scope>NUCLEOTIDE SEQUENCE</scope>
    <source>
        <strain evidence="6">CBS 232.78</strain>
    </source>
</reference>
<keyword evidence="7" id="KW-1185">Reference proteome</keyword>
<accession>A0AAE0P7P1</accession>